<keyword evidence="4" id="KW-1185">Reference proteome</keyword>
<dbReference type="Pfam" id="PF18997">
    <property type="entry name" value="DUF5727"/>
    <property type="match status" value="1"/>
</dbReference>
<evidence type="ECO:0000256" key="1">
    <source>
        <dbReference type="SAM" id="SignalP"/>
    </source>
</evidence>
<name>A0A0R3TA89_RODNA</name>
<reference evidence="5" key="1">
    <citation type="submission" date="2017-02" db="UniProtKB">
        <authorList>
            <consortium name="WormBaseParasite"/>
        </authorList>
    </citation>
    <scope>IDENTIFICATION</scope>
</reference>
<keyword evidence="1" id="KW-0732">Signal</keyword>
<dbReference type="InterPro" id="IPR043785">
    <property type="entry name" value="DUF5727"/>
</dbReference>
<dbReference type="OrthoDB" id="6316813at2759"/>
<organism evidence="5">
    <name type="scientific">Rodentolepis nana</name>
    <name type="common">Dwarf tapeworm</name>
    <name type="synonym">Hymenolepis nana</name>
    <dbReference type="NCBI Taxonomy" id="102285"/>
    <lineage>
        <taxon>Eukaryota</taxon>
        <taxon>Metazoa</taxon>
        <taxon>Spiralia</taxon>
        <taxon>Lophotrochozoa</taxon>
        <taxon>Platyhelminthes</taxon>
        <taxon>Cestoda</taxon>
        <taxon>Eucestoda</taxon>
        <taxon>Cyclophyllidea</taxon>
        <taxon>Hymenolepididae</taxon>
        <taxon>Rodentolepis</taxon>
    </lineage>
</organism>
<feature type="signal peptide" evidence="1">
    <location>
        <begin position="1"/>
        <end position="19"/>
    </location>
</feature>
<sequence length="185" mass="20726">MFLNRLVLIIYLFFEYAESQEVYGSRIVTTSRGPVGPLKFTMLDVPRGQVHYQSGSSYRFEIDSNNNCHTHGTKIGSPCVFDKGSSEVKLSFDNVFQYKYIEVTDVNYDYTVYFADDCLFLTPKPAHLTSDSVSLISSVTIKLDKGVGGFVTYKWGTADSSVALTLDWENSGTPPEIYECQGKNS</sequence>
<feature type="chain" id="PRO_5043131794" evidence="1">
    <location>
        <begin position="20"/>
        <end position="185"/>
    </location>
</feature>
<gene>
    <name evidence="3" type="ORF">HNAJ_LOCUS3976</name>
</gene>
<evidence type="ECO:0000259" key="2">
    <source>
        <dbReference type="Pfam" id="PF18997"/>
    </source>
</evidence>
<dbReference type="Proteomes" id="UP000278807">
    <property type="component" value="Unassembled WGS sequence"/>
</dbReference>
<dbReference type="EMBL" id="UZAE01002538">
    <property type="protein sequence ID" value="VDN99835.1"/>
    <property type="molecule type" value="Genomic_DNA"/>
</dbReference>
<dbReference type="AlphaFoldDB" id="A0A0R3TA89"/>
<evidence type="ECO:0000313" key="5">
    <source>
        <dbReference type="WBParaSite" id="HNAJ_0000397801-mRNA-1"/>
    </source>
</evidence>
<feature type="domain" description="DUF5727" evidence="2">
    <location>
        <begin position="62"/>
        <end position="128"/>
    </location>
</feature>
<protein>
    <submittedName>
        <fullName evidence="5">DUF5727 domain-containing protein</fullName>
    </submittedName>
</protein>
<reference evidence="3 4" key="2">
    <citation type="submission" date="2018-11" db="EMBL/GenBank/DDBJ databases">
        <authorList>
            <consortium name="Pathogen Informatics"/>
        </authorList>
    </citation>
    <scope>NUCLEOTIDE SEQUENCE [LARGE SCALE GENOMIC DNA]</scope>
</reference>
<evidence type="ECO:0000313" key="3">
    <source>
        <dbReference type="EMBL" id="VDN99835.1"/>
    </source>
</evidence>
<proteinExistence type="predicted"/>
<dbReference type="WBParaSite" id="HNAJ_0000397801-mRNA-1">
    <property type="protein sequence ID" value="HNAJ_0000397801-mRNA-1"/>
    <property type="gene ID" value="HNAJ_0000397801"/>
</dbReference>
<accession>A0A0R3TA89</accession>
<evidence type="ECO:0000313" key="4">
    <source>
        <dbReference type="Proteomes" id="UP000278807"/>
    </source>
</evidence>